<reference evidence="1 2" key="1">
    <citation type="submission" date="2024-02" db="EMBL/GenBank/DDBJ databases">
        <authorList>
            <person name="Grouzdev D."/>
        </authorList>
    </citation>
    <scope>NUCLEOTIDE SEQUENCE [LARGE SCALE GENOMIC DNA]</scope>
    <source>
        <strain evidence="1 2">9N</strain>
    </source>
</reference>
<accession>A0ABU7XHA6</accession>
<protein>
    <recommendedName>
        <fullName evidence="3">DUF2946 domain-containing protein</fullName>
    </recommendedName>
</protein>
<sequence>MSARSEARNLRLGSTAATLLVAYLLVLQGFAVGVAGGGRGATGLFANAICFSKTSSRLAGDPATPARPARQGDVCCIAHFAPLGGGPAASPFTGETPPSASYATIKLAFDETLLRAEAATPPLGSRAPPVAI</sequence>
<keyword evidence="2" id="KW-1185">Reference proteome</keyword>
<evidence type="ECO:0000313" key="1">
    <source>
        <dbReference type="EMBL" id="MEF3366766.1"/>
    </source>
</evidence>
<comment type="caution">
    <text evidence="1">The sequence shown here is derived from an EMBL/GenBank/DDBJ whole genome shotgun (WGS) entry which is preliminary data.</text>
</comment>
<dbReference type="EMBL" id="JAZHYN010000024">
    <property type="protein sequence ID" value="MEF3366766.1"/>
    <property type="molecule type" value="Genomic_DNA"/>
</dbReference>
<evidence type="ECO:0000313" key="2">
    <source>
        <dbReference type="Proteomes" id="UP001350748"/>
    </source>
</evidence>
<gene>
    <name evidence="1" type="ORF">V3H18_09500</name>
</gene>
<dbReference type="RefSeq" id="WP_332081787.1">
    <property type="nucleotide sequence ID" value="NZ_JAZHYN010000024.1"/>
</dbReference>
<evidence type="ECO:0008006" key="3">
    <source>
        <dbReference type="Google" id="ProtNLM"/>
    </source>
</evidence>
<proteinExistence type="predicted"/>
<dbReference type="Proteomes" id="UP001350748">
    <property type="component" value="Unassembled WGS sequence"/>
</dbReference>
<organism evidence="1 2">
    <name type="scientific">Methylocystis borbori</name>
    <dbReference type="NCBI Taxonomy" id="3118750"/>
    <lineage>
        <taxon>Bacteria</taxon>
        <taxon>Pseudomonadati</taxon>
        <taxon>Pseudomonadota</taxon>
        <taxon>Alphaproteobacteria</taxon>
        <taxon>Hyphomicrobiales</taxon>
        <taxon>Methylocystaceae</taxon>
        <taxon>Methylocystis</taxon>
    </lineage>
</organism>
<name>A0ABU7XHA6_9HYPH</name>